<comment type="caution">
    <text evidence="2">The sequence shown here is derived from an EMBL/GenBank/DDBJ whole genome shotgun (WGS) entry which is preliminary data.</text>
</comment>
<sequence>MMIKKLAPSPRDMVSSPRSHRSPTGGGTGGGALSPRSEGGTTSAAATVRRATMGERPLSPEMSTCTHEKTTVLLSPRTSVGGPIITTANDDTVRESTNANIAASAAAAVGIVQSSTQTSPTILTESPPPPPPARSKRMLVVDPKSGRKYHLHEDDHSLTDKELHVYHRSNRSSTTPLAGGTLQHQHHPASGAEGAAAGESPATTTLNSNPMHATKSPPTNNNNNIGILFVKKSTASSPTTKKNATTNAAAAVLSTLVNDDDARTYNSTALLTLNDDAHTLETASALTEVSYYYHTNNNNCNRNNNNDDDGYCVGGGGIDGQKKTSGPFDCYLPTGCNSVGDLAGVACNDSTGNTALVGAAAATAAAAGGGGGGVQQAQGKKEGRDDVESMGRYRQYLLDEDQKKKTTMTTMMTNTATLSPRNSSSIYSSGNHNKDGGNDYSHYQQQQQQQPEQSPITAAFSAIMDSPRLLFSGFFGNNQHNDNHLVTGGDTALQHPLAATATTSAPMVVRQEVISFRRVVCMVVFPNEVRNTLDGKEVGLLGMKFEQSGHDFQAHVKWVQRGSKAEKMGVRRGDIVSFAVALSNMTEKQNCFLAEKLIKRLESVGMRTSYRELHDIFLSKTTNARPIGIVFRRWRNRGGGSRGGSPKYRATMIESPSYPTNNICITNEFEWSTDFLQCLSIKCREYEFDLKVPSKSTTTNIDNNNNLMSGSVVNKLQSFLPPPNVETAMSNNGSFSYFLNYIMDNLSLGYGVQSSPLMKCMDSPLGITNAAEPTSKDCSKQEKADFLSNRILCSLVEQSMGLIFLRRLSTTKDRGAVGSGFALMRKADGSWSAPCFLSILGSKDEFTECADEQSASYLADDVKMIIIHKKELVINLIGGNAVKFTVRKDERAHVLVRDAAVIGVQDGRFQLATDFFLSVKVNDVQNQGAYVLSTEYRTSEQITAFDILTGTVSPPDQSVDFYGALQSLELPYSMHSHPVVPDILQRYSDSDWVEFLPDNGSFASSCGMRTKLEMIAQRNASPDDMLELDIFARKFKYYLMDGVPVHRVNSSLKGRGTTEEKVLRLTIKDPNCIFTSSLELTRKLLPGVSNVGVPSNFSTTLESITKMSRSPPVGMSWLDDDERKRYFSIETDLSPGPIMMLAKSKKDVMILLCGLKLLLEMEKMAQS</sequence>
<feature type="compositionally biased region" description="Polar residues" evidence="1">
    <location>
        <begin position="115"/>
        <end position="124"/>
    </location>
</feature>
<organism evidence="2 3">
    <name type="scientific">Discostella pseudostelligera</name>
    <dbReference type="NCBI Taxonomy" id="259834"/>
    <lineage>
        <taxon>Eukaryota</taxon>
        <taxon>Sar</taxon>
        <taxon>Stramenopiles</taxon>
        <taxon>Ochrophyta</taxon>
        <taxon>Bacillariophyta</taxon>
        <taxon>Coscinodiscophyceae</taxon>
        <taxon>Thalassiosirophycidae</taxon>
        <taxon>Stephanodiscales</taxon>
        <taxon>Stephanodiscaceae</taxon>
        <taxon>Discostella</taxon>
    </lineage>
</organism>
<protein>
    <submittedName>
        <fullName evidence="2">Uncharacterized protein</fullName>
    </submittedName>
</protein>
<dbReference type="EMBL" id="JALLBG020000216">
    <property type="protein sequence ID" value="KAL3758873.1"/>
    <property type="molecule type" value="Genomic_DNA"/>
</dbReference>
<keyword evidence="3" id="KW-1185">Reference proteome</keyword>
<feature type="region of interest" description="Disordered" evidence="1">
    <location>
        <begin position="1"/>
        <end position="65"/>
    </location>
</feature>
<dbReference type="Proteomes" id="UP001530293">
    <property type="component" value="Unassembled WGS sequence"/>
</dbReference>
<name>A0ABD3M7K3_9STRA</name>
<feature type="compositionally biased region" description="Polar residues" evidence="1">
    <location>
        <begin position="206"/>
        <end position="222"/>
    </location>
</feature>
<feature type="compositionally biased region" description="Polar residues" evidence="1">
    <location>
        <begin position="418"/>
        <end position="431"/>
    </location>
</feature>
<feature type="region of interest" description="Disordered" evidence="1">
    <location>
        <begin position="115"/>
        <end position="137"/>
    </location>
</feature>
<feature type="compositionally biased region" description="Low complexity" evidence="1">
    <location>
        <begin position="188"/>
        <end position="205"/>
    </location>
</feature>
<feature type="region of interest" description="Disordered" evidence="1">
    <location>
        <begin position="367"/>
        <end position="388"/>
    </location>
</feature>
<gene>
    <name evidence="2" type="ORF">ACHAWU_003145</name>
</gene>
<feature type="region of interest" description="Disordered" evidence="1">
    <location>
        <begin position="413"/>
        <end position="455"/>
    </location>
</feature>
<evidence type="ECO:0000313" key="2">
    <source>
        <dbReference type="EMBL" id="KAL3758873.1"/>
    </source>
</evidence>
<feature type="compositionally biased region" description="Low complexity" evidence="1">
    <location>
        <begin position="41"/>
        <end position="51"/>
    </location>
</feature>
<feature type="region of interest" description="Disordered" evidence="1">
    <location>
        <begin position="168"/>
        <end position="222"/>
    </location>
</feature>
<proteinExistence type="predicted"/>
<dbReference type="AlphaFoldDB" id="A0ABD3M7K3"/>
<feature type="compositionally biased region" description="Basic and acidic residues" evidence="1">
    <location>
        <begin position="379"/>
        <end position="388"/>
    </location>
</feature>
<evidence type="ECO:0000256" key="1">
    <source>
        <dbReference type="SAM" id="MobiDB-lite"/>
    </source>
</evidence>
<evidence type="ECO:0000313" key="3">
    <source>
        <dbReference type="Proteomes" id="UP001530293"/>
    </source>
</evidence>
<reference evidence="2 3" key="1">
    <citation type="submission" date="2024-10" db="EMBL/GenBank/DDBJ databases">
        <title>Updated reference genomes for cyclostephanoid diatoms.</title>
        <authorList>
            <person name="Roberts W.R."/>
            <person name="Alverson A.J."/>
        </authorList>
    </citation>
    <scope>NUCLEOTIDE SEQUENCE [LARGE SCALE GENOMIC DNA]</scope>
    <source>
        <strain evidence="2 3">AJA232-27</strain>
    </source>
</reference>
<accession>A0ABD3M7K3</accession>